<evidence type="ECO:0000313" key="3">
    <source>
        <dbReference type="Proteomes" id="UP000269198"/>
    </source>
</evidence>
<evidence type="ECO:0008006" key="4">
    <source>
        <dbReference type="Google" id="ProtNLM"/>
    </source>
</evidence>
<dbReference type="RefSeq" id="WP_123201086.1">
    <property type="nucleotide sequence ID" value="NZ_RJMB01000008.1"/>
</dbReference>
<keyword evidence="1" id="KW-0472">Membrane</keyword>
<protein>
    <recommendedName>
        <fullName evidence="4">PH domain-containing protein</fullName>
    </recommendedName>
</protein>
<dbReference type="Proteomes" id="UP000269198">
    <property type="component" value="Unassembled WGS sequence"/>
</dbReference>
<name>A0A3N0EB05_9ACTN</name>
<keyword evidence="1" id="KW-0812">Transmembrane</keyword>
<evidence type="ECO:0000256" key="1">
    <source>
        <dbReference type="SAM" id="Phobius"/>
    </source>
</evidence>
<accession>A0A3N0EB05</accession>
<gene>
    <name evidence="2" type="ORF">EFW17_10150</name>
</gene>
<feature type="transmembrane region" description="Helical" evidence="1">
    <location>
        <begin position="21"/>
        <end position="41"/>
    </location>
</feature>
<sequence>MDGSSEAFAVTRRFRVTWSGVWLFAACLVLSVTGLALVVRGGTPADVLLGLAALLLFGGGGLLAASPMLSRRPVLVMDDTGVRVLAPWPRSTSGDLVVAWRDIARIRAATQVVPRRGETMLLHYLVFVPRGETGRAFHPPAPWEPSYAVRAHPTWDRTIEEVVAEAHRHRPDLVFEDHRLPRAHPD</sequence>
<feature type="transmembrane region" description="Helical" evidence="1">
    <location>
        <begin position="47"/>
        <end position="65"/>
    </location>
</feature>
<organism evidence="2 3">
    <name type="scientific">Halostreptopolyspora alba</name>
    <dbReference type="NCBI Taxonomy" id="2487137"/>
    <lineage>
        <taxon>Bacteria</taxon>
        <taxon>Bacillati</taxon>
        <taxon>Actinomycetota</taxon>
        <taxon>Actinomycetes</taxon>
        <taxon>Streptosporangiales</taxon>
        <taxon>Nocardiopsidaceae</taxon>
        <taxon>Halostreptopolyspora</taxon>
    </lineage>
</organism>
<dbReference type="EMBL" id="RJMB01000008">
    <property type="protein sequence ID" value="RNL85037.1"/>
    <property type="molecule type" value="Genomic_DNA"/>
</dbReference>
<keyword evidence="1" id="KW-1133">Transmembrane helix</keyword>
<keyword evidence="3" id="KW-1185">Reference proteome</keyword>
<evidence type="ECO:0000313" key="2">
    <source>
        <dbReference type="EMBL" id="RNL85037.1"/>
    </source>
</evidence>
<dbReference type="AlphaFoldDB" id="A0A3N0EB05"/>
<reference evidence="2 3" key="1">
    <citation type="submission" date="2018-11" db="EMBL/GenBank/DDBJ databases">
        <title>The genome draft of YIM 96095.</title>
        <authorList>
            <person name="Tang S.-K."/>
            <person name="Chunyu W.-X."/>
            <person name="Feng Y.-Z."/>
        </authorList>
    </citation>
    <scope>NUCLEOTIDE SEQUENCE [LARGE SCALE GENOMIC DNA]</scope>
    <source>
        <strain evidence="2 3">YIM 96095</strain>
    </source>
</reference>
<proteinExistence type="predicted"/>
<dbReference type="NCBIfam" id="NF041635">
    <property type="entry name" value="STM3941_fam"/>
    <property type="match status" value="1"/>
</dbReference>
<comment type="caution">
    <text evidence="2">The sequence shown here is derived from an EMBL/GenBank/DDBJ whole genome shotgun (WGS) entry which is preliminary data.</text>
</comment>
<dbReference type="InterPro" id="IPR048136">
    <property type="entry name" value="STM3941-like"/>
</dbReference>
<dbReference type="OrthoDB" id="3436005at2"/>